<dbReference type="Proteomes" id="UP001596058">
    <property type="component" value="Unassembled WGS sequence"/>
</dbReference>
<evidence type="ECO:0000259" key="3">
    <source>
        <dbReference type="Pfam" id="PF01648"/>
    </source>
</evidence>
<comment type="similarity">
    <text evidence="1">Belongs to the P-Pant transferase superfamily. Gsp/Sfp/HetI/AcpT family.</text>
</comment>
<name>A0ABW1D934_9ACTN</name>
<evidence type="ECO:0000313" key="4">
    <source>
        <dbReference type="EMBL" id="MFC5833571.1"/>
    </source>
</evidence>
<dbReference type="PANTHER" id="PTHR12215:SF10">
    <property type="entry name" value="L-AMINOADIPATE-SEMIALDEHYDE DEHYDROGENASE-PHOSPHOPANTETHEINYL TRANSFERASE"/>
    <property type="match status" value="1"/>
</dbReference>
<comment type="caution">
    <text evidence="4">The sequence shown here is derived from an EMBL/GenBank/DDBJ whole genome shotgun (WGS) entry which is preliminary data.</text>
</comment>
<accession>A0ABW1D934</accession>
<organism evidence="4 5">
    <name type="scientific">Nonomuraea insulae</name>
    <dbReference type="NCBI Taxonomy" id="1616787"/>
    <lineage>
        <taxon>Bacteria</taxon>
        <taxon>Bacillati</taxon>
        <taxon>Actinomycetota</taxon>
        <taxon>Actinomycetes</taxon>
        <taxon>Streptosporangiales</taxon>
        <taxon>Streptosporangiaceae</taxon>
        <taxon>Nonomuraea</taxon>
    </lineage>
</organism>
<dbReference type="SUPFAM" id="SSF56214">
    <property type="entry name" value="4'-phosphopantetheinyl transferase"/>
    <property type="match status" value="2"/>
</dbReference>
<reference evidence="5" key="1">
    <citation type="journal article" date="2019" name="Int. J. Syst. Evol. Microbiol.">
        <title>The Global Catalogue of Microorganisms (GCM) 10K type strain sequencing project: providing services to taxonomists for standard genome sequencing and annotation.</title>
        <authorList>
            <consortium name="The Broad Institute Genomics Platform"/>
            <consortium name="The Broad Institute Genome Sequencing Center for Infectious Disease"/>
            <person name="Wu L."/>
            <person name="Ma J."/>
        </authorList>
    </citation>
    <scope>NUCLEOTIDE SEQUENCE [LARGE SCALE GENOMIC DNA]</scope>
    <source>
        <strain evidence="5">CCUG 53903</strain>
    </source>
</reference>
<gene>
    <name evidence="4" type="ORF">ACFPZ3_57840</name>
</gene>
<sequence>MIGQRVVHVWMLPTRHTRQLESFLDDNERERMSRLRDRRRQLEFAAVHGAVRGILSAYLAMPPRAIRLRRGPWGKPETDGLRFNLSHCSGAALLAVTRCRDVGIDVEGRRLRLDVARFADRFLPGEEGSMISALPPAARQEAFLRLWTRREAVVKAAGGRLVRGLRMSVSADVVVGFSGSWRVYDLDGPAGCAAALAVRGAAPCTIRWPQRPELPEGEQSR</sequence>
<dbReference type="Gene3D" id="3.90.470.20">
    <property type="entry name" value="4'-phosphopantetheinyl transferase domain"/>
    <property type="match status" value="1"/>
</dbReference>
<evidence type="ECO:0000256" key="2">
    <source>
        <dbReference type="ARBA" id="ARBA00022679"/>
    </source>
</evidence>
<dbReference type="InterPro" id="IPR050559">
    <property type="entry name" value="P-Pant_transferase_sf"/>
</dbReference>
<evidence type="ECO:0000313" key="5">
    <source>
        <dbReference type="Proteomes" id="UP001596058"/>
    </source>
</evidence>
<dbReference type="PANTHER" id="PTHR12215">
    <property type="entry name" value="PHOSPHOPANTETHEINE TRANSFERASE"/>
    <property type="match status" value="1"/>
</dbReference>
<protein>
    <submittedName>
        <fullName evidence="4">4'-phosphopantetheinyl transferase family protein</fullName>
    </submittedName>
</protein>
<keyword evidence="2 4" id="KW-0808">Transferase</keyword>
<proteinExistence type="inferred from homology"/>
<keyword evidence="5" id="KW-1185">Reference proteome</keyword>
<dbReference type="Pfam" id="PF01648">
    <property type="entry name" value="ACPS"/>
    <property type="match status" value="1"/>
</dbReference>
<dbReference type="InterPro" id="IPR037143">
    <property type="entry name" value="4-PPantetheinyl_Trfase_dom_sf"/>
</dbReference>
<dbReference type="EMBL" id="JBHSPA010000094">
    <property type="protein sequence ID" value="MFC5833571.1"/>
    <property type="molecule type" value="Genomic_DNA"/>
</dbReference>
<dbReference type="InterPro" id="IPR008278">
    <property type="entry name" value="4-PPantetheinyl_Trfase_dom"/>
</dbReference>
<feature type="domain" description="4'-phosphopantetheinyl transferase" evidence="3">
    <location>
        <begin position="102"/>
        <end position="189"/>
    </location>
</feature>
<evidence type="ECO:0000256" key="1">
    <source>
        <dbReference type="ARBA" id="ARBA00010990"/>
    </source>
</evidence>
<dbReference type="GO" id="GO:0016740">
    <property type="term" value="F:transferase activity"/>
    <property type="evidence" value="ECO:0007669"/>
    <property type="project" value="UniProtKB-KW"/>
</dbReference>
<dbReference type="RefSeq" id="WP_379522997.1">
    <property type="nucleotide sequence ID" value="NZ_JBHSPA010000094.1"/>
</dbReference>